<protein>
    <submittedName>
        <fullName evidence="1">Uncharacterized protein</fullName>
    </submittedName>
</protein>
<evidence type="ECO:0000313" key="1">
    <source>
        <dbReference type="EMBL" id="PYI33271.1"/>
    </source>
</evidence>
<proteinExistence type="predicted"/>
<dbReference type="AlphaFoldDB" id="A0A2V5IB33"/>
<name>A0A2V5IB33_9EURO</name>
<gene>
    <name evidence="1" type="ORF">BP00DRAFT_424123</name>
</gene>
<organism evidence="1 2">
    <name type="scientific">Aspergillus indologenus CBS 114.80</name>
    <dbReference type="NCBI Taxonomy" id="1450541"/>
    <lineage>
        <taxon>Eukaryota</taxon>
        <taxon>Fungi</taxon>
        <taxon>Dikarya</taxon>
        <taxon>Ascomycota</taxon>
        <taxon>Pezizomycotina</taxon>
        <taxon>Eurotiomycetes</taxon>
        <taxon>Eurotiomycetidae</taxon>
        <taxon>Eurotiales</taxon>
        <taxon>Aspergillaceae</taxon>
        <taxon>Aspergillus</taxon>
        <taxon>Aspergillus subgen. Circumdati</taxon>
    </lineage>
</organism>
<sequence>MSVERPQRRARRQALKELEASIEALKVHDLSIPQLEQLDIWVQEMALNASSRDKPYFFLPRSNFSLPPVECVQNLTECLGDEDTSLKRPVDRAYQVQANWSSYCRSYISRLEGWPWWSGDPADHRTYKHVYQYDQPEFGAFNLMDIRGSSFPHSKAAIYNNMEGVHHKLLRGELLILLRMMLGRLKKRPLLEHMIAPVFMVSFMGKRARAIEAYYDGQHLILRRTAFYNFPEQTSPAFKELGEWYCGNPTGNTH</sequence>
<accession>A0A2V5IB33</accession>
<evidence type="ECO:0000313" key="2">
    <source>
        <dbReference type="Proteomes" id="UP000248817"/>
    </source>
</evidence>
<reference evidence="1 2" key="1">
    <citation type="submission" date="2018-02" db="EMBL/GenBank/DDBJ databases">
        <title>The genomes of Aspergillus section Nigri reveals drivers in fungal speciation.</title>
        <authorList>
            <consortium name="DOE Joint Genome Institute"/>
            <person name="Vesth T.C."/>
            <person name="Nybo J."/>
            <person name="Theobald S."/>
            <person name="Brandl J."/>
            <person name="Frisvad J.C."/>
            <person name="Nielsen K.F."/>
            <person name="Lyhne E.K."/>
            <person name="Kogle M.E."/>
            <person name="Kuo A."/>
            <person name="Riley R."/>
            <person name="Clum A."/>
            <person name="Nolan M."/>
            <person name="Lipzen A."/>
            <person name="Salamov A."/>
            <person name="Henrissat B."/>
            <person name="Wiebenga A."/>
            <person name="De vries R.P."/>
            <person name="Grigoriev I.V."/>
            <person name="Mortensen U.H."/>
            <person name="Andersen M.R."/>
            <person name="Baker S.E."/>
        </authorList>
    </citation>
    <scope>NUCLEOTIDE SEQUENCE [LARGE SCALE GENOMIC DNA]</scope>
    <source>
        <strain evidence="1 2">CBS 114.80</strain>
    </source>
</reference>
<keyword evidence="2" id="KW-1185">Reference proteome</keyword>
<dbReference type="EMBL" id="KZ825485">
    <property type="protein sequence ID" value="PYI33271.1"/>
    <property type="molecule type" value="Genomic_DNA"/>
</dbReference>
<dbReference type="Proteomes" id="UP000248817">
    <property type="component" value="Unassembled WGS sequence"/>
</dbReference>